<reference evidence="3 4" key="1">
    <citation type="submission" date="2024-05" db="EMBL/GenBank/DDBJ databases">
        <authorList>
            <consortium name="Candidatus Magnetaquicoccaceae bacterium FCR-1 genome sequencing consortium"/>
            <person name="Shimoshige H."/>
            <person name="Shimamura S."/>
            <person name="Taoka A."/>
            <person name="Kobayashi H."/>
            <person name="Maekawa T."/>
        </authorList>
    </citation>
    <scope>NUCLEOTIDE SEQUENCE [LARGE SCALE GENOMIC DNA]</scope>
    <source>
        <strain evidence="3 4">FCR-1</strain>
    </source>
</reference>
<name>A0ABQ0CA46_9PROT</name>
<dbReference type="RefSeq" id="WP_420905438.1">
    <property type="nucleotide sequence ID" value="NZ_BAAFGK010000004.1"/>
</dbReference>
<evidence type="ECO:0000256" key="1">
    <source>
        <dbReference type="ARBA" id="ARBA00008791"/>
    </source>
</evidence>
<reference evidence="3 4" key="2">
    <citation type="submission" date="2024-09" db="EMBL/GenBank/DDBJ databases">
        <title>Draft genome sequence of Candidatus Magnetaquicoccaceae bacterium FCR-1.</title>
        <authorList>
            <person name="Shimoshige H."/>
            <person name="Shimamura S."/>
            <person name="Taoka A."/>
            <person name="Kobayashi H."/>
            <person name="Maekawa T."/>
        </authorList>
    </citation>
    <scope>NUCLEOTIDE SEQUENCE [LARGE SCALE GENOMIC DNA]</scope>
    <source>
        <strain evidence="3 4">FCR-1</strain>
    </source>
</reference>
<gene>
    <name evidence="3" type="ORF">SIID45300_02077</name>
</gene>
<dbReference type="Proteomes" id="UP001628193">
    <property type="component" value="Unassembled WGS sequence"/>
</dbReference>
<organism evidence="3 4">
    <name type="scientific">Candidatus Magnetaquiglobus chichijimensis</name>
    <dbReference type="NCBI Taxonomy" id="3141448"/>
    <lineage>
        <taxon>Bacteria</taxon>
        <taxon>Pseudomonadati</taxon>
        <taxon>Pseudomonadota</taxon>
        <taxon>Magnetococcia</taxon>
        <taxon>Magnetococcales</taxon>
        <taxon>Candidatus Magnetaquicoccaceae</taxon>
        <taxon>Candidatus Magnetaquiglobus</taxon>
    </lineage>
</organism>
<dbReference type="PANTHER" id="PTHR46268">
    <property type="entry name" value="STRESS RESPONSE PROTEIN NHAX"/>
    <property type="match status" value="1"/>
</dbReference>
<dbReference type="InterPro" id="IPR006015">
    <property type="entry name" value="Universal_stress_UspA"/>
</dbReference>
<dbReference type="InterPro" id="IPR014729">
    <property type="entry name" value="Rossmann-like_a/b/a_fold"/>
</dbReference>
<keyword evidence="4" id="KW-1185">Reference proteome</keyword>
<proteinExistence type="inferred from homology"/>
<comment type="similarity">
    <text evidence="1">Belongs to the universal stress protein A family.</text>
</comment>
<dbReference type="SUPFAM" id="SSF52402">
    <property type="entry name" value="Adenine nucleotide alpha hydrolases-like"/>
    <property type="match status" value="2"/>
</dbReference>
<dbReference type="Pfam" id="PF00582">
    <property type="entry name" value="Usp"/>
    <property type="match status" value="2"/>
</dbReference>
<dbReference type="EMBL" id="BAAFGK010000004">
    <property type="protein sequence ID" value="GAB0057745.1"/>
    <property type="molecule type" value="Genomic_DNA"/>
</dbReference>
<dbReference type="Gene3D" id="3.40.50.620">
    <property type="entry name" value="HUPs"/>
    <property type="match status" value="2"/>
</dbReference>
<accession>A0ABQ0CA46</accession>
<evidence type="ECO:0000313" key="3">
    <source>
        <dbReference type="EMBL" id="GAB0057745.1"/>
    </source>
</evidence>
<evidence type="ECO:0000259" key="2">
    <source>
        <dbReference type="Pfam" id="PF00582"/>
    </source>
</evidence>
<sequence>MIDTDVAMTDPCKVVLLATDGSEFSAGVESVGLELAQHSQSHLHMLRLLLAEPGTDASIVEEQDANLKLDQIANQCLAAGIEHTRMIRPAEDPTTGILTAAREINAQLVIVGRRGRRGLAKNNVGEATTKLLDKLECSVLVVPRLFSFWSSGVLLVIDPDETAGDQAALVAIRLAHGANIPLTILLVVDEKDEACRDANLTVNRLVALAQLHGVTAEGLVHGGDLDEVVLEVARQRSDDLIVCEPRDRSMFDRLFNINDLVKLIGKANCPVLVVKGTHNKTDQA</sequence>
<dbReference type="InterPro" id="IPR006016">
    <property type="entry name" value="UspA"/>
</dbReference>
<comment type="caution">
    <text evidence="3">The sequence shown here is derived from an EMBL/GenBank/DDBJ whole genome shotgun (WGS) entry which is preliminary data.</text>
</comment>
<dbReference type="PRINTS" id="PR01438">
    <property type="entry name" value="UNVRSLSTRESS"/>
</dbReference>
<evidence type="ECO:0000313" key="4">
    <source>
        <dbReference type="Proteomes" id="UP001628193"/>
    </source>
</evidence>
<dbReference type="PANTHER" id="PTHR46268:SF6">
    <property type="entry name" value="UNIVERSAL STRESS PROTEIN UP12"/>
    <property type="match status" value="1"/>
</dbReference>
<dbReference type="CDD" id="cd00293">
    <property type="entry name" value="USP-like"/>
    <property type="match status" value="2"/>
</dbReference>
<feature type="domain" description="UspA" evidence="2">
    <location>
        <begin position="153"/>
        <end position="275"/>
    </location>
</feature>
<protein>
    <recommendedName>
        <fullName evidence="2">UspA domain-containing protein</fullName>
    </recommendedName>
</protein>
<feature type="domain" description="UspA" evidence="2">
    <location>
        <begin position="13"/>
        <end position="143"/>
    </location>
</feature>